<organism evidence="2 3">
    <name type="scientific">Lunasporangiospora selenospora</name>
    <dbReference type="NCBI Taxonomy" id="979761"/>
    <lineage>
        <taxon>Eukaryota</taxon>
        <taxon>Fungi</taxon>
        <taxon>Fungi incertae sedis</taxon>
        <taxon>Mucoromycota</taxon>
        <taxon>Mortierellomycotina</taxon>
        <taxon>Mortierellomycetes</taxon>
        <taxon>Mortierellales</taxon>
        <taxon>Mortierellaceae</taxon>
        <taxon>Lunasporangiospora</taxon>
    </lineage>
</organism>
<gene>
    <name evidence="2" type="ORF">BGW38_002623</name>
</gene>
<feature type="transmembrane region" description="Helical" evidence="1">
    <location>
        <begin position="70"/>
        <end position="89"/>
    </location>
</feature>
<accession>A0A9P6KDF0</accession>
<evidence type="ECO:0000313" key="3">
    <source>
        <dbReference type="Proteomes" id="UP000780801"/>
    </source>
</evidence>
<evidence type="ECO:0000313" key="2">
    <source>
        <dbReference type="EMBL" id="KAF9580647.1"/>
    </source>
</evidence>
<keyword evidence="1" id="KW-1133">Transmembrane helix</keyword>
<keyword evidence="1" id="KW-0472">Membrane</keyword>
<feature type="transmembrane region" description="Helical" evidence="1">
    <location>
        <begin position="6"/>
        <end position="27"/>
    </location>
</feature>
<comment type="caution">
    <text evidence="2">The sequence shown here is derived from an EMBL/GenBank/DDBJ whole genome shotgun (WGS) entry which is preliminary data.</text>
</comment>
<keyword evidence="1" id="KW-0812">Transmembrane</keyword>
<protein>
    <submittedName>
        <fullName evidence="2">Uncharacterized protein</fullName>
    </submittedName>
</protein>
<reference evidence="2" key="1">
    <citation type="journal article" date="2020" name="Fungal Divers.">
        <title>Resolving the Mortierellaceae phylogeny through synthesis of multi-gene phylogenetics and phylogenomics.</title>
        <authorList>
            <person name="Vandepol N."/>
            <person name="Liber J."/>
            <person name="Desiro A."/>
            <person name="Na H."/>
            <person name="Kennedy M."/>
            <person name="Barry K."/>
            <person name="Grigoriev I.V."/>
            <person name="Miller A.N."/>
            <person name="O'Donnell K."/>
            <person name="Stajich J.E."/>
            <person name="Bonito G."/>
        </authorList>
    </citation>
    <scope>NUCLEOTIDE SEQUENCE</scope>
    <source>
        <strain evidence="2">KOD1015</strain>
    </source>
</reference>
<keyword evidence="3" id="KW-1185">Reference proteome</keyword>
<dbReference type="OrthoDB" id="2441760at2759"/>
<feature type="transmembrane region" description="Helical" evidence="1">
    <location>
        <begin position="480"/>
        <end position="502"/>
    </location>
</feature>
<dbReference type="EMBL" id="JAABOA010001933">
    <property type="protein sequence ID" value="KAF9580647.1"/>
    <property type="molecule type" value="Genomic_DNA"/>
</dbReference>
<dbReference type="AlphaFoldDB" id="A0A9P6KDF0"/>
<proteinExistence type="predicted"/>
<evidence type="ECO:0000256" key="1">
    <source>
        <dbReference type="SAM" id="Phobius"/>
    </source>
</evidence>
<name>A0A9P6KDF0_9FUNG</name>
<sequence>MYFTQGASTFLFTILRLILQLSSILLLSHLASRDYSLTYQERINGGFISGIRYLFFTRFRTGRKHYRGRIYVALALFISVALNYLPTFLSNQFPVKPTYGNNHLQKYDPGMLFSKVTAQVQPGKSAVEDLLVGLGVPLNGSLFSHYTGSFPSVIPCRHVLEHVWVIYCGKERLILSSNLPFENKTYYYGYMENAGKKARKAKDPQGNRFEYFNVSQSGNQYAMAEMYANVAQAKVNNLYTDLNFRGPSNMEGCFIRPGRPHRCARHTHGYFWVGRADSVMTITRRSFTTTHSFAINQTLTLPLNGTKLDPRLNTTIDCQLLPTPTLEQMCRQLNSVRPEFGRSFTNQKRTRADNASTHWDVLNFYIGLGSRGVKGFAYPSLIMESFHLEVDVSIYKCKHDEARFFSNTKSRLREVIQLAGQEVFETVRMEDLPEDEHDHSWIQHGFTNEDLQNMTSFILGGTFLNNGTIILKTPILLADVPAVVIISLIVASLLMISVGFAASKDSPLLTRNPLTEVFPAILESKQVSNNKGRTSASYWQLVRDYFRVRQVSNIILAPQVYNITGDSHSTSTAVYYRLYIENENDDASGFIQLEDTMDGRASISSQQSMTPML</sequence>
<dbReference type="Proteomes" id="UP000780801">
    <property type="component" value="Unassembled WGS sequence"/>
</dbReference>